<reference evidence="2 3" key="1">
    <citation type="journal article" date="2015" name="Antonie Van Leeuwenhoek">
        <title>Oceanobacillus bengalensis sp. nov., a bacterium isolated from seawater of the Bay of Bengal.</title>
        <authorList>
            <person name="Yongchang O."/>
            <person name="Xiang W."/>
            <person name="Wang G."/>
        </authorList>
    </citation>
    <scope>NUCLEOTIDE SEQUENCE [LARGE SCALE GENOMIC DNA]</scope>
    <source>
        <strain evidence="2 3">MCCC 1K00260</strain>
    </source>
</reference>
<feature type="transmembrane region" description="Helical" evidence="1">
    <location>
        <begin position="9"/>
        <end position="26"/>
    </location>
</feature>
<keyword evidence="1" id="KW-0472">Membrane</keyword>
<organism evidence="2 3">
    <name type="scientific">Oceanobacillus bengalensis</name>
    <dbReference type="NCBI Taxonomy" id="1435466"/>
    <lineage>
        <taxon>Bacteria</taxon>
        <taxon>Bacillati</taxon>
        <taxon>Bacillota</taxon>
        <taxon>Bacilli</taxon>
        <taxon>Bacillales</taxon>
        <taxon>Bacillaceae</taxon>
        <taxon>Oceanobacillus</taxon>
    </lineage>
</organism>
<dbReference type="OrthoDB" id="2721934at2"/>
<dbReference type="Proteomes" id="UP000281813">
    <property type="component" value="Unassembled WGS sequence"/>
</dbReference>
<sequence length="118" mass="13925">MLMGIKRTIFPVIMLTVCITFFILIFTEMHEKSTSQGIRKNYISGVIDRFEENHAVIILDGLNKQISLPKQRVPVGMKENIWLYIVNQNGEYKIACINYKKTKQEWMKTQLLMEKLRE</sequence>
<evidence type="ECO:0000313" key="2">
    <source>
        <dbReference type="EMBL" id="RKQ14786.1"/>
    </source>
</evidence>
<keyword evidence="3" id="KW-1185">Reference proteome</keyword>
<name>A0A494YYK1_9BACI</name>
<keyword evidence="1" id="KW-1133">Transmembrane helix</keyword>
<dbReference type="InterPro" id="IPR021377">
    <property type="entry name" value="DUF3006"/>
</dbReference>
<accession>A0A494YYK1</accession>
<dbReference type="AlphaFoldDB" id="A0A494YYK1"/>
<protein>
    <submittedName>
        <fullName evidence="2">DUF3006 domain-containing protein</fullName>
    </submittedName>
</protein>
<proteinExistence type="predicted"/>
<comment type="caution">
    <text evidence="2">The sequence shown here is derived from an EMBL/GenBank/DDBJ whole genome shotgun (WGS) entry which is preliminary data.</text>
</comment>
<evidence type="ECO:0000313" key="3">
    <source>
        <dbReference type="Proteomes" id="UP000281813"/>
    </source>
</evidence>
<keyword evidence="1" id="KW-0812">Transmembrane</keyword>
<gene>
    <name evidence="2" type="ORF">D8M05_12125</name>
</gene>
<dbReference type="Pfam" id="PF11213">
    <property type="entry name" value="DUF3006"/>
    <property type="match status" value="1"/>
</dbReference>
<evidence type="ECO:0000256" key="1">
    <source>
        <dbReference type="SAM" id="Phobius"/>
    </source>
</evidence>
<dbReference type="EMBL" id="RBZO01000018">
    <property type="protein sequence ID" value="RKQ14786.1"/>
    <property type="molecule type" value="Genomic_DNA"/>
</dbReference>